<dbReference type="AlphaFoldDB" id="A0A7Y6C745"/>
<organism evidence="1 2">
    <name type="scientific">Streptomyces odorifer</name>
    <dbReference type="NCBI Taxonomy" id="53450"/>
    <lineage>
        <taxon>Bacteria</taxon>
        <taxon>Bacillati</taxon>
        <taxon>Actinomycetota</taxon>
        <taxon>Actinomycetes</taxon>
        <taxon>Kitasatosporales</taxon>
        <taxon>Streptomycetaceae</taxon>
        <taxon>Streptomyces</taxon>
        <taxon>Streptomyces albidoflavus group</taxon>
    </lineage>
</organism>
<keyword evidence="2" id="KW-1185">Reference proteome</keyword>
<protein>
    <submittedName>
        <fullName evidence="1">Uncharacterized protein</fullName>
    </submittedName>
</protein>
<reference evidence="1 2" key="1">
    <citation type="submission" date="2020-03" db="EMBL/GenBank/DDBJ databases">
        <title>Complete genome sequence of sixteen Streptomyces strains facilitates identification of candidate genes involved in plant growth-promotion in grain legumes and cereals.</title>
        <authorList>
            <person name="Gopalakrishnan S."/>
            <person name="Thakur V."/>
            <person name="Saxena R."/>
            <person name="Vadlamudi S."/>
            <person name="Purohit S."/>
            <person name="Kumar V."/>
            <person name="Rathore A."/>
            <person name="Chitikineni A."/>
            <person name="Varshney R.K."/>
        </authorList>
    </citation>
    <scope>NUCLEOTIDE SEQUENCE [LARGE SCALE GENOMIC DNA]</scope>
    <source>
        <strain evidence="1 2">KAI-180</strain>
    </source>
</reference>
<dbReference type="Proteomes" id="UP000540128">
    <property type="component" value="Unassembled WGS sequence"/>
</dbReference>
<evidence type="ECO:0000313" key="1">
    <source>
        <dbReference type="EMBL" id="NUV27890.1"/>
    </source>
</evidence>
<evidence type="ECO:0000313" key="2">
    <source>
        <dbReference type="Proteomes" id="UP000540128"/>
    </source>
</evidence>
<proteinExistence type="predicted"/>
<name>A0A7Y6C745_9ACTN</name>
<sequence length="90" mass="9405">MTPRPPAHPVPALDVTLHRADPAAPPGQITVIRLLALLPPDWCCQPDAGTDQLRLRVRPVPAEPGPALARALADPALIGWGMAGQGASVR</sequence>
<dbReference type="EMBL" id="JAANNT010000003">
    <property type="protein sequence ID" value="NUV27890.1"/>
    <property type="molecule type" value="Genomic_DNA"/>
</dbReference>
<comment type="caution">
    <text evidence="1">The sequence shown here is derived from an EMBL/GenBank/DDBJ whole genome shotgun (WGS) entry which is preliminary data.</text>
</comment>
<dbReference type="RefSeq" id="WP_030698665.1">
    <property type="nucleotide sequence ID" value="NZ_JAANNT010000003.1"/>
</dbReference>
<accession>A0A7Y6C745</accession>
<gene>
    <name evidence="1" type="ORF">G6W59_05965</name>
</gene>